<dbReference type="InterPro" id="IPR050223">
    <property type="entry name" value="D-isomer_2-hydroxyacid_DH"/>
</dbReference>
<dbReference type="Gene3D" id="3.40.50.720">
    <property type="entry name" value="NAD(P)-binding Rossmann-like Domain"/>
    <property type="match status" value="2"/>
</dbReference>
<dbReference type="GO" id="GO:0030267">
    <property type="term" value="F:glyoxylate reductase (NADPH) activity"/>
    <property type="evidence" value="ECO:0007669"/>
    <property type="project" value="TreeGrafter"/>
</dbReference>
<dbReference type="GO" id="GO:0051287">
    <property type="term" value="F:NAD binding"/>
    <property type="evidence" value="ECO:0007669"/>
    <property type="project" value="InterPro"/>
</dbReference>
<keyword evidence="2 3" id="KW-0560">Oxidoreductase</keyword>
<reference evidence="6 7" key="1">
    <citation type="journal article" date="2009" name="PLoS ONE">
        <title>Complete genome sequence of the aerobic CO-oxidizing thermophile Thermomicrobium roseum.</title>
        <authorList>
            <person name="Wu D."/>
            <person name="Raymond J."/>
            <person name="Wu M."/>
            <person name="Chatterji S."/>
            <person name="Ren Q."/>
            <person name="Graham J.E."/>
            <person name="Bryant D.A."/>
            <person name="Robb F."/>
            <person name="Colman A."/>
            <person name="Tallon L.J."/>
            <person name="Badger J.H."/>
            <person name="Madupu R."/>
            <person name="Ward N.L."/>
            <person name="Eisen J.A."/>
        </authorList>
    </citation>
    <scope>NUCLEOTIDE SEQUENCE [LARGE SCALE GENOMIC DNA]</scope>
    <source>
        <strain evidence="7">ATCC 27502 / DSM 5159 / P-2</strain>
    </source>
</reference>
<dbReference type="InterPro" id="IPR029753">
    <property type="entry name" value="D-isomer_DH_CS"/>
</dbReference>
<evidence type="ECO:0000313" key="6">
    <source>
        <dbReference type="EMBL" id="ACM05424.1"/>
    </source>
</evidence>
<dbReference type="Pfam" id="PF02826">
    <property type="entry name" value="2-Hacid_dh_C"/>
    <property type="match status" value="1"/>
</dbReference>
<protein>
    <submittedName>
        <fullName evidence="6">Glyoxylate reductase</fullName>
        <ecNumber evidence="6">1.1.1.26</ecNumber>
    </submittedName>
</protein>
<dbReference type="AlphaFoldDB" id="B9KZ82"/>
<dbReference type="PANTHER" id="PTHR10996">
    <property type="entry name" value="2-HYDROXYACID DEHYDROGENASE-RELATED"/>
    <property type="match status" value="1"/>
</dbReference>
<dbReference type="SUPFAM" id="SSF51735">
    <property type="entry name" value="NAD(P)-binding Rossmann-fold domains"/>
    <property type="match status" value="1"/>
</dbReference>
<dbReference type="PANTHER" id="PTHR10996:SF257">
    <property type="entry name" value="GLYOXYLATE REDUCTASE 1"/>
    <property type="match status" value="1"/>
</dbReference>
<feature type="domain" description="D-isomer specific 2-hydroxyacid dehydrogenase catalytic" evidence="4">
    <location>
        <begin position="3"/>
        <end position="319"/>
    </location>
</feature>
<evidence type="ECO:0000256" key="3">
    <source>
        <dbReference type="RuleBase" id="RU003719"/>
    </source>
</evidence>
<dbReference type="PROSITE" id="PS00065">
    <property type="entry name" value="D_2_HYDROXYACID_DH_1"/>
    <property type="match status" value="1"/>
</dbReference>
<dbReference type="FunFam" id="3.40.50.720:FF:000462">
    <property type="entry name" value="Glyoxylate reductase (NADP+)"/>
    <property type="match status" value="1"/>
</dbReference>
<sequence>MRVVVTRRIPEAGLQVLERAGIEYRIWPGELPPSREELIEFARGADGLLTLLTERIDEALLNALPTVKVVSNMAVGFDNIDVDACTRRGVVVCITPDVLTETTADFTWALMLAVARRVCEAAESVRAGTWRTWEPLGFLGRDLSGATLGIVGFGRIGRAVARRARGFDMRVLYTDKTRQSSEVERDLRATFVPLEQLLAESDIVTLHVPLTPETRKLIGARELALMKPRSILINTARGPVVDTEALVRALRTGHLWGAGLDVTDPEPLPADHPLLQCPNVIVTPHIASASETTRARMAELAAENLVAALQNRRPPRSLNWDEVRGKEN</sequence>
<dbReference type="STRING" id="309801.trd_0796"/>
<comment type="similarity">
    <text evidence="1 3">Belongs to the D-isomer specific 2-hydroxyacid dehydrogenase family.</text>
</comment>
<evidence type="ECO:0000313" key="7">
    <source>
        <dbReference type="Proteomes" id="UP000000447"/>
    </source>
</evidence>
<name>B9KZ82_THERP</name>
<proteinExistence type="inferred from homology"/>
<accession>B9KZ82</accession>
<dbReference type="GO" id="GO:0047964">
    <property type="term" value="F:glyoxylate reductase (NADH) activity"/>
    <property type="evidence" value="ECO:0007669"/>
    <property type="project" value="UniProtKB-EC"/>
</dbReference>
<organism evidence="6 7">
    <name type="scientific">Thermomicrobium roseum (strain ATCC 27502 / DSM 5159 / P-2)</name>
    <dbReference type="NCBI Taxonomy" id="309801"/>
    <lineage>
        <taxon>Bacteria</taxon>
        <taxon>Pseudomonadati</taxon>
        <taxon>Thermomicrobiota</taxon>
        <taxon>Thermomicrobia</taxon>
        <taxon>Thermomicrobiales</taxon>
        <taxon>Thermomicrobiaceae</taxon>
        <taxon>Thermomicrobium</taxon>
    </lineage>
</organism>
<evidence type="ECO:0000259" key="5">
    <source>
        <dbReference type="Pfam" id="PF02826"/>
    </source>
</evidence>
<dbReference type="KEGG" id="tro:trd_0796"/>
<dbReference type="HOGENOM" id="CLU_019796_1_2_0"/>
<gene>
    <name evidence="6" type="ordered locus">trd_0796</name>
</gene>
<feature type="domain" description="D-isomer specific 2-hydroxyacid dehydrogenase NAD-binding" evidence="5">
    <location>
        <begin position="109"/>
        <end position="287"/>
    </location>
</feature>
<keyword evidence="7" id="KW-1185">Reference proteome</keyword>
<dbReference type="InterPro" id="IPR036291">
    <property type="entry name" value="NAD(P)-bd_dom_sf"/>
</dbReference>
<dbReference type="Pfam" id="PF00389">
    <property type="entry name" value="2-Hacid_dh"/>
    <property type="match status" value="1"/>
</dbReference>
<dbReference type="EC" id="1.1.1.26" evidence="6"/>
<dbReference type="CDD" id="cd05301">
    <property type="entry name" value="GDH"/>
    <property type="match status" value="1"/>
</dbReference>
<dbReference type="SUPFAM" id="SSF52283">
    <property type="entry name" value="Formate/glycerate dehydrogenase catalytic domain-like"/>
    <property type="match status" value="1"/>
</dbReference>
<dbReference type="eggNOG" id="COG1052">
    <property type="taxonomic scope" value="Bacteria"/>
</dbReference>
<dbReference type="InterPro" id="IPR006140">
    <property type="entry name" value="D-isomer_DH_NAD-bd"/>
</dbReference>
<dbReference type="Proteomes" id="UP000000447">
    <property type="component" value="Chromosome"/>
</dbReference>
<evidence type="ECO:0000256" key="1">
    <source>
        <dbReference type="ARBA" id="ARBA00005854"/>
    </source>
</evidence>
<dbReference type="GO" id="GO:0016618">
    <property type="term" value="F:hydroxypyruvate reductase [NAD(P)H] activity"/>
    <property type="evidence" value="ECO:0007669"/>
    <property type="project" value="TreeGrafter"/>
</dbReference>
<dbReference type="PROSITE" id="PS00670">
    <property type="entry name" value="D_2_HYDROXYACID_DH_2"/>
    <property type="match status" value="1"/>
</dbReference>
<dbReference type="InterPro" id="IPR006139">
    <property type="entry name" value="D-isomer_2_OHA_DH_cat_dom"/>
</dbReference>
<dbReference type="InterPro" id="IPR029752">
    <property type="entry name" value="D-isomer_DH_CS1"/>
</dbReference>
<dbReference type="EMBL" id="CP001275">
    <property type="protein sequence ID" value="ACM05424.1"/>
    <property type="molecule type" value="Genomic_DNA"/>
</dbReference>
<dbReference type="OrthoDB" id="9792971at2"/>
<dbReference type="GO" id="GO:0005829">
    <property type="term" value="C:cytosol"/>
    <property type="evidence" value="ECO:0007669"/>
    <property type="project" value="TreeGrafter"/>
</dbReference>
<evidence type="ECO:0000256" key="2">
    <source>
        <dbReference type="ARBA" id="ARBA00023002"/>
    </source>
</evidence>
<evidence type="ECO:0000259" key="4">
    <source>
        <dbReference type="Pfam" id="PF00389"/>
    </source>
</evidence>
<dbReference type="RefSeq" id="WP_012642181.1">
    <property type="nucleotide sequence ID" value="NC_011959.1"/>
</dbReference>